<protein>
    <submittedName>
        <fullName evidence="9">Biopolymer transport protein ExbB</fullName>
    </submittedName>
</protein>
<feature type="transmembrane region" description="Helical" evidence="7">
    <location>
        <begin position="20"/>
        <end position="41"/>
    </location>
</feature>
<feature type="transmembrane region" description="Helical" evidence="7">
    <location>
        <begin position="163"/>
        <end position="184"/>
    </location>
</feature>
<sequence>MGRFEGGVLVFELIQSGGWLMVPIIACSILSLAICLERFWVLQKKRVAPDNLLSEVWMRVRSGEMTPERLQMIRNESSLGQIMVAGLNNSNHGREIMRESIQEAAYHVMHQMERFLNSLGTIAAISPLLGLLGTVIGMIKVFAEIMLQGTGNANVLAGGISEALITTAAGLSVAIPTLVFHRYFQRRVETLLIEMEQECQKLVEVVHGEREVDFE</sequence>
<evidence type="ECO:0000313" key="10">
    <source>
        <dbReference type="Proteomes" id="UP000198749"/>
    </source>
</evidence>
<dbReference type="Pfam" id="PF01618">
    <property type="entry name" value="MotA_ExbB"/>
    <property type="match status" value="1"/>
</dbReference>
<proteinExistence type="inferred from homology"/>
<evidence type="ECO:0000256" key="6">
    <source>
        <dbReference type="RuleBase" id="RU004057"/>
    </source>
</evidence>
<organism evidence="9 10">
    <name type="scientific">Amphritea atlantica</name>
    <dbReference type="NCBI Taxonomy" id="355243"/>
    <lineage>
        <taxon>Bacteria</taxon>
        <taxon>Pseudomonadati</taxon>
        <taxon>Pseudomonadota</taxon>
        <taxon>Gammaproteobacteria</taxon>
        <taxon>Oceanospirillales</taxon>
        <taxon>Oceanospirillaceae</taxon>
        <taxon>Amphritea</taxon>
    </lineage>
</organism>
<keyword evidence="6" id="KW-0653">Protein transport</keyword>
<evidence type="ECO:0000313" key="9">
    <source>
        <dbReference type="EMBL" id="SEQ68906.1"/>
    </source>
</evidence>
<dbReference type="EMBL" id="FOGB01000006">
    <property type="protein sequence ID" value="SEQ68906.1"/>
    <property type="molecule type" value="Genomic_DNA"/>
</dbReference>
<gene>
    <name evidence="9" type="ORF">SAMN03080615_02393</name>
</gene>
<dbReference type="PANTHER" id="PTHR30625:SF11">
    <property type="entry name" value="MOTA_TOLQ_EXBB PROTON CHANNEL DOMAIN-CONTAINING PROTEIN"/>
    <property type="match status" value="1"/>
</dbReference>
<evidence type="ECO:0000256" key="5">
    <source>
        <dbReference type="ARBA" id="ARBA00023136"/>
    </source>
</evidence>
<dbReference type="Proteomes" id="UP000198749">
    <property type="component" value="Unassembled WGS sequence"/>
</dbReference>
<accession>A0A1H9I2Y1</accession>
<dbReference type="InterPro" id="IPR002898">
    <property type="entry name" value="MotA_ExbB_proton_chnl"/>
</dbReference>
<feature type="transmembrane region" description="Helical" evidence="7">
    <location>
        <begin position="119"/>
        <end position="143"/>
    </location>
</feature>
<dbReference type="STRING" id="355243.SAMN03080615_02393"/>
<evidence type="ECO:0000256" key="3">
    <source>
        <dbReference type="ARBA" id="ARBA00022692"/>
    </source>
</evidence>
<dbReference type="PANTHER" id="PTHR30625">
    <property type="entry name" value="PROTEIN TOLQ"/>
    <property type="match status" value="1"/>
</dbReference>
<evidence type="ECO:0000256" key="2">
    <source>
        <dbReference type="ARBA" id="ARBA00022475"/>
    </source>
</evidence>
<keyword evidence="3 7" id="KW-0812">Transmembrane</keyword>
<keyword evidence="2" id="KW-1003">Cell membrane</keyword>
<comment type="subcellular location">
    <subcellularLocation>
        <location evidence="1">Cell membrane</location>
        <topology evidence="1">Multi-pass membrane protein</topology>
    </subcellularLocation>
    <subcellularLocation>
        <location evidence="6">Membrane</location>
        <topology evidence="6">Multi-pass membrane protein</topology>
    </subcellularLocation>
</comment>
<evidence type="ECO:0000256" key="1">
    <source>
        <dbReference type="ARBA" id="ARBA00004651"/>
    </source>
</evidence>
<reference evidence="10" key="1">
    <citation type="submission" date="2016-10" db="EMBL/GenBank/DDBJ databases">
        <authorList>
            <person name="Varghese N."/>
            <person name="Submissions S."/>
        </authorList>
    </citation>
    <scope>NUCLEOTIDE SEQUENCE [LARGE SCALE GENOMIC DNA]</scope>
    <source>
        <strain evidence="10">DSM 18887</strain>
    </source>
</reference>
<dbReference type="GO" id="GO:0017038">
    <property type="term" value="P:protein import"/>
    <property type="evidence" value="ECO:0007669"/>
    <property type="project" value="TreeGrafter"/>
</dbReference>
<keyword evidence="4 7" id="KW-1133">Transmembrane helix</keyword>
<evidence type="ECO:0000256" key="7">
    <source>
        <dbReference type="SAM" id="Phobius"/>
    </source>
</evidence>
<feature type="domain" description="MotA/TolQ/ExbB proton channel" evidence="8">
    <location>
        <begin position="76"/>
        <end position="196"/>
    </location>
</feature>
<name>A0A1H9I2Y1_9GAMM</name>
<dbReference type="GO" id="GO:0005886">
    <property type="term" value="C:plasma membrane"/>
    <property type="evidence" value="ECO:0007669"/>
    <property type="project" value="UniProtKB-SubCell"/>
</dbReference>
<comment type="similarity">
    <text evidence="6">Belongs to the exbB/tolQ family.</text>
</comment>
<evidence type="ECO:0000256" key="4">
    <source>
        <dbReference type="ARBA" id="ARBA00022989"/>
    </source>
</evidence>
<keyword evidence="6" id="KW-0813">Transport</keyword>
<keyword evidence="5 7" id="KW-0472">Membrane</keyword>
<dbReference type="AlphaFoldDB" id="A0A1H9I2Y1"/>
<evidence type="ECO:0000259" key="8">
    <source>
        <dbReference type="Pfam" id="PF01618"/>
    </source>
</evidence>
<dbReference type="InterPro" id="IPR050790">
    <property type="entry name" value="ExbB/TolQ_transport"/>
</dbReference>
<keyword evidence="10" id="KW-1185">Reference proteome</keyword>